<dbReference type="EMBL" id="JBFDAA010000005">
    <property type="protein sequence ID" value="KAL1132671.1"/>
    <property type="molecule type" value="Genomic_DNA"/>
</dbReference>
<dbReference type="PANTHER" id="PTHR12346">
    <property type="entry name" value="SIN3B-RELATED"/>
    <property type="match status" value="1"/>
</dbReference>
<feature type="region of interest" description="Disordered" evidence="4">
    <location>
        <begin position="1"/>
        <end position="51"/>
    </location>
</feature>
<evidence type="ECO:0000313" key="6">
    <source>
        <dbReference type="EMBL" id="KAL1132671.1"/>
    </source>
</evidence>
<comment type="caution">
    <text evidence="6">The sequence shown here is derived from an EMBL/GenBank/DDBJ whole genome shotgun (WGS) entry which is preliminary data.</text>
</comment>
<feature type="compositionally biased region" description="Low complexity" evidence="4">
    <location>
        <begin position="162"/>
        <end position="180"/>
    </location>
</feature>
<dbReference type="Gene3D" id="1.20.1160.11">
    <property type="entry name" value="Paired amphipathic helix"/>
    <property type="match status" value="1"/>
</dbReference>
<accession>A0ABD0YN44</accession>
<feature type="compositionally biased region" description="Polar residues" evidence="4">
    <location>
        <begin position="1"/>
        <end position="23"/>
    </location>
</feature>
<sequence>MKYNSSTGGSYGNNKTSPPNSKTSSGGCGSGGVNAVAQASTPPTPSSMPIKRQKVQSLTPALSHYAAFDNLQHIFMWVFYLFQIKKTLRHQVTYDNILRCVYLYNCDVISKTELMLLIGPVLTRFPDLVHWLKEFLGTSLDVPPPPPPPPPPLPPPSPPQSTPSLAPQSSSGSQQGSSLPRIGASYRALPKNHNHPKCGGRTCRDVLNDTWVSFPTWSEEAPFVTSRKTQYEEYLYKCEDERFELDLVIECNAATIRVLDCVQRRMSRMSPEELAKFRLDDTLGGTSSTIHIRALKRIYGEKAVDIIEGLKKNPSVAVPVVLRRLKNKEMEWRQAQKGFNKIWRDQNEKFYLKSLDHQGINFKQNDVKALRSKSLYSEIESAYDERHESGEDKSGPHMVLSYKERSVLDDAANLLIHHVKRQTTIHKQDKQRIKQLLKHFLPDLFHHPRQQLSDDERDDGRHFNLFLCGGNKFHLIFSLFPPSSFWSVC</sequence>
<dbReference type="InterPro" id="IPR039774">
    <property type="entry name" value="Sin3-like"/>
</dbReference>
<comment type="subcellular location">
    <subcellularLocation>
        <location evidence="1">Nucleus</location>
    </subcellularLocation>
</comment>
<dbReference type="InterPro" id="IPR003822">
    <property type="entry name" value="PAH"/>
</dbReference>
<keyword evidence="3" id="KW-0539">Nucleus</keyword>
<evidence type="ECO:0000313" key="7">
    <source>
        <dbReference type="Proteomes" id="UP001558652"/>
    </source>
</evidence>
<dbReference type="Pfam" id="PF08295">
    <property type="entry name" value="Sin3_corepress"/>
    <property type="match status" value="1"/>
</dbReference>
<dbReference type="GO" id="GO:0005634">
    <property type="term" value="C:nucleus"/>
    <property type="evidence" value="ECO:0007669"/>
    <property type="project" value="UniProtKB-SubCell"/>
</dbReference>
<evidence type="ECO:0000256" key="3">
    <source>
        <dbReference type="ARBA" id="ARBA00023242"/>
    </source>
</evidence>
<reference evidence="6 7" key="1">
    <citation type="submission" date="2024-07" db="EMBL/GenBank/DDBJ databases">
        <title>Chromosome-level genome assembly of the water stick insect Ranatra chinensis (Heteroptera: Nepidae).</title>
        <authorList>
            <person name="Liu X."/>
        </authorList>
    </citation>
    <scope>NUCLEOTIDE SEQUENCE [LARGE SCALE GENOMIC DNA]</scope>
    <source>
        <strain evidence="6">Cailab_2021Rc</strain>
        <tissue evidence="6">Muscle</tissue>
    </source>
</reference>
<dbReference type="SMART" id="SM00761">
    <property type="entry name" value="HDAC_interact"/>
    <property type="match status" value="1"/>
</dbReference>
<feature type="domain" description="Histone deacetylase interacting" evidence="5">
    <location>
        <begin position="178"/>
        <end position="276"/>
    </location>
</feature>
<proteinExistence type="predicted"/>
<feature type="compositionally biased region" description="Pro residues" evidence="4">
    <location>
        <begin position="142"/>
        <end position="161"/>
    </location>
</feature>
<name>A0ABD0YN44_9HEMI</name>
<dbReference type="InterPro" id="IPR013194">
    <property type="entry name" value="HDAC_interact_dom"/>
</dbReference>
<dbReference type="AlphaFoldDB" id="A0ABD0YN44"/>
<dbReference type="InterPro" id="IPR036600">
    <property type="entry name" value="PAH_sf"/>
</dbReference>
<dbReference type="Pfam" id="PF02671">
    <property type="entry name" value="PAH"/>
    <property type="match status" value="1"/>
</dbReference>
<evidence type="ECO:0000256" key="2">
    <source>
        <dbReference type="ARBA" id="ARBA00022491"/>
    </source>
</evidence>
<evidence type="ECO:0000259" key="5">
    <source>
        <dbReference type="SMART" id="SM00761"/>
    </source>
</evidence>
<organism evidence="6 7">
    <name type="scientific">Ranatra chinensis</name>
    <dbReference type="NCBI Taxonomy" id="642074"/>
    <lineage>
        <taxon>Eukaryota</taxon>
        <taxon>Metazoa</taxon>
        <taxon>Ecdysozoa</taxon>
        <taxon>Arthropoda</taxon>
        <taxon>Hexapoda</taxon>
        <taxon>Insecta</taxon>
        <taxon>Pterygota</taxon>
        <taxon>Neoptera</taxon>
        <taxon>Paraneoptera</taxon>
        <taxon>Hemiptera</taxon>
        <taxon>Heteroptera</taxon>
        <taxon>Panheteroptera</taxon>
        <taxon>Nepomorpha</taxon>
        <taxon>Nepidae</taxon>
        <taxon>Ranatrinae</taxon>
        <taxon>Ranatra</taxon>
    </lineage>
</organism>
<keyword evidence="2" id="KW-0678">Repressor</keyword>
<evidence type="ECO:0000256" key="1">
    <source>
        <dbReference type="ARBA" id="ARBA00004123"/>
    </source>
</evidence>
<keyword evidence="7" id="KW-1185">Reference proteome</keyword>
<protein>
    <recommendedName>
        <fullName evidence="5">Histone deacetylase interacting domain-containing protein</fullName>
    </recommendedName>
</protein>
<gene>
    <name evidence="6" type="ORF">AAG570_010623</name>
</gene>
<feature type="region of interest" description="Disordered" evidence="4">
    <location>
        <begin position="141"/>
        <end position="180"/>
    </location>
</feature>
<evidence type="ECO:0000256" key="4">
    <source>
        <dbReference type="SAM" id="MobiDB-lite"/>
    </source>
</evidence>
<dbReference type="SUPFAM" id="SSF101447">
    <property type="entry name" value="Formin homology 2 domain (FH2 domain)"/>
    <property type="match status" value="1"/>
</dbReference>
<dbReference type="SUPFAM" id="SSF47762">
    <property type="entry name" value="PAH2 domain"/>
    <property type="match status" value="1"/>
</dbReference>
<dbReference type="Proteomes" id="UP001558652">
    <property type="component" value="Unassembled WGS sequence"/>
</dbReference>
<dbReference type="PANTHER" id="PTHR12346:SF0">
    <property type="entry name" value="SIN3A, ISOFORM G"/>
    <property type="match status" value="1"/>
</dbReference>